<dbReference type="GO" id="GO:0016747">
    <property type="term" value="F:acyltransferase activity, transferring groups other than amino-acyl groups"/>
    <property type="evidence" value="ECO:0007669"/>
    <property type="project" value="InterPro"/>
</dbReference>
<evidence type="ECO:0000313" key="5">
    <source>
        <dbReference type="Proteomes" id="UP000244066"/>
    </source>
</evidence>
<reference evidence="4 5" key="1">
    <citation type="submission" date="2017-04" db="EMBL/GenBank/DDBJ databases">
        <title>Draft Aigarchaeota genome from a New Zealand hot spring.</title>
        <authorList>
            <person name="Reysenbach A.-L."/>
            <person name="Donaho J.A."/>
            <person name="Gerhart J."/>
            <person name="Kelley J.F."/>
            <person name="Kouba K."/>
            <person name="Podar M."/>
            <person name="Stott M."/>
        </authorList>
    </citation>
    <scope>NUCLEOTIDE SEQUENCE [LARGE SCALE GENOMIC DNA]</scope>
    <source>
        <strain evidence="4">NZ13_MG1</strain>
    </source>
</reference>
<evidence type="ECO:0000259" key="2">
    <source>
        <dbReference type="Pfam" id="PF00108"/>
    </source>
</evidence>
<sequence length="386" mass="41147">MGKVAVVGIGHTKFGKRSDVTIRELAFEAIKEALEDSGLTPSDVGFAVVANYGGFSEDMCPAPYILEYAGLNPKGAMRVEAACASGSAAVHAAYWSVRSGLTDIALAIGVEKMFQVDTPTAVELLGRAGDVLWEFIPFGTTFPGYYALIATDHMNKYGTTEEQLAMVAVKNHKYGAMNPLAQLHREITVEEAINSRVIAWPLKLYDCCLISDGAAAVMLASEDKAKKITDTPVWIRGLGSATDTGYLGRRKDISTLQATVLASKQAYKMTGIEPKDVDVAEVHDCFTIAEIIAYEDLGFCKKGEGGKLIEEGQTYIGGKIPVNVDGGLKSKGHPIGASGVAMTAEIVKQLRGEAGKRQVPKAEVGLVHNVGAAGQFCYVTIYGREG</sequence>
<dbReference type="InterPro" id="IPR016039">
    <property type="entry name" value="Thiolase-like"/>
</dbReference>
<dbReference type="InterPro" id="IPR020616">
    <property type="entry name" value="Thiolase_N"/>
</dbReference>
<accession>A0A2R7Y648</accession>
<keyword evidence="1" id="KW-0414">Isoprene biosynthesis</keyword>
<dbReference type="SUPFAM" id="SSF53901">
    <property type="entry name" value="Thiolase-like"/>
    <property type="match status" value="1"/>
</dbReference>
<dbReference type="GO" id="GO:0008299">
    <property type="term" value="P:isoprenoid biosynthetic process"/>
    <property type="evidence" value="ECO:0007669"/>
    <property type="project" value="UniProtKB-KW"/>
</dbReference>
<dbReference type="PANTHER" id="PTHR42870:SF6">
    <property type="entry name" value="ACETYL-COA C-ACYLTRANSFERASE"/>
    <property type="match status" value="1"/>
</dbReference>
<gene>
    <name evidence="4" type="ORF">B9J98_02700</name>
</gene>
<name>A0A2R7Y648_9ARCH</name>
<dbReference type="AlphaFoldDB" id="A0A2R7Y648"/>
<dbReference type="PIRSF" id="PIRSF000429">
    <property type="entry name" value="Ac-CoA_Ac_transf"/>
    <property type="match status" value="1"/>
</dbReference>
<dbReference type="InterPro" id="IPR055140">
    <property type="entry name" value="Thiolase_C_2"/>
</dbReference>
<evidence type="ECO:0000259" key="3">
    <source>
        <dbReference type="Pfam" id="PF22691"/>
    </source>
</evidence>
<dbReference type="Pfam" id="PF22691">
    <property type="entry name" value="Thiolase_C_1"/>
    <property type="match status" value="1"/>
</dbReference>
<dbReference type="Pfam" id="PF00108">
    <property type="entry name" value="Thiolase_N"/>
    <property type="match status" value="1"/>
</dbReference>
<dbReference type="InterPro" id="IPR002155">
    <property type="entry name" value="Thiolase"/>
</dbReference>
<evidence type="ECO:0000313" key="4">
    <source>
        <dbReference type="EMBL" id="PUA33005.1"/>
    </source>
</evidence>
<keyword evidence="4" id="KW-0808">Transferase</keyword>
<dbReference type="EMBL" id="NDWU01000005">
    <property type="protein sequence ID" value="PUA33005.1"/>
    <property type="molecule type" value="Genomic_DNA"/>
</dbReference>
<comment type="caution">
    <text evidence="4">The sequence shown here is derived from an EMBL/GenBank/DDBJ whole genome shotgun (WGS) entry which is preliminary data.</text>
</comment>
<dbReference type="NCBIfam" id="NF009228">
    <property type="entry name" value="PRK12578.1"/>
    <property type="match status" value="1"/>
</dbReference>
<feature type="domain" description="Thiolase C-terminal" evidence="3">
    <location>
        <begin position="239"/>
        <end position="384"/>
    </location>
</feature>
<proteinExistence type="predicted"/>
<evidence type="ECO:0000256" key="1">
    <source>
        <dbReference type="ARBA" id="ARBA00023229"/>
    </source>
</evidence>
<protein>
    <submittedName>
        <fullName evidence="4">Acetyl-CoA acetyltransferase</fullName>
    </submittedName>
</protein>
<organism evidence="4 5">
    <name type="scientific">Candidatus Terraquivivens tikiterensis</name>
    <dbReference type="NCBI Taxonomy" id="1980982"/>
    <lineage>
        <taxon>Archaea</taxon>
        <taxon>Nitrososphaerota</taxon>
        <taxon>Candidatus Wolframiiraptoraceae</taxon>
        <taxon>Candidatus Terraquivivens</taxon>
    </lineage>
</organism>
<dbReference type="PANTHER" id="PTHR42870">
    <property type="entry name" value="ACETYL-COA C-ACETYLTRANSFERASE"/>
    <property type="match status" value="1"/>
</dbReference>
<dbReference type="NCBIfam" id="NF004720">
    <property type="entry name" value="PRK06064.1"/>
    <property type="match status" value="1"/>
</dbReference>
<dbReference type="Proteomes" id="UP000244066">
    <property type="component" value="Unassembled WGS sequence"/>
</dbReference>
<dbReference type="Gene3D" id="3.40.47.10">
    <property type="match status" value="1"/>
</dbReference>
<dbReference type="CDD" id="cd00829">
    <property type="entry name" value="SCP-x_thiolase"/>
    <property type="match status" value="1"/>
</dbReference>
<feature type="domain" description="Thiolase N-terminal" evidence="2">
    <location>
        <begin position="4"/>
        <end position="223"/>
    </location>
</feature>